<dbReference type="InterPro" id="IPR050951">
    <property type="entry name" value="Retrovirus_Pol_polyprotein"/>
</dbReference>
<organism evidence="3 4">
    <name type="scientific">Synaphobranchus kaupii</name>
    <name type="common">Kaup's arrowtooth eel</name>
    <dbReference type="NCBI Taxonomy" id="118154"/>
    <lineage>
        <taxon>Eukaryota</taxon>
        <taxon>Metazoa</taxon>
        <taxon>Chordata</taxon>
        <taxon>Craniata</taxon>
        <taxon>Vertebrata</taxon>
        <taxon>Euteleostomi</taxon>
        <taxon>Actinopterygii</taxon>
        <taxon>Neopterygii</taxon>
        <taxon>Teleostei</taxon>
        <taxon>Anguilliformes</taxon>
        <taxon>Synaphobranchidae</taxon>
        <taxon>Synaphobranchus</taxon>
    </lineage>
</organism>
<accession>A0A9Q1FEB7</accession>
<comment type="caution">
    <text evidence="3">The sequence shown here is derived from an EMBL/GenBank/DDBJ whole genome shotgun (WGS) entry which is preliminary data.</text>
</comment>
<feature type="region of interest" description="Disordered" evidence="1">
    <location>
        <begin position="198"/>
        <end position="235"/>
    </location>
</feature>
<evidence type="ECO:0000259" key="2">
    <source>
        <dbReference type="Pfam" id="PF17919"/>
    </source>
</evidence>
<dbReference type="EMBL" id="JAINUF010000006">
    <property type="protein sequence ID" value="KAJ8356674.1"/>
    <property type="molecule type" value="Genomic_DNA"/>
</dbReference>
<dbReference type="Gene3D" id="2.40.70.10">
    <property type="entry name" value="Acid Proteases"/>
    <property type="match status" value="1"/>
</dbReference>
<dbReference type="OrthoDB" id="775972at2759"/>
<dbReference type="SUPFAM" id="SSF50630">
    <property type="entry name" value="Acid proteases"/>
    <property type="match status" value="1"/>
</dbReference>
<feature type="domain" description="Reverse transcriptase/retrotransposon-derived protein RNase H-like" evidence="2">
    <location>
        <begin position="148"/>
        <end position="198"/>
    </location>
</feature>
<dbReference type="SUPFAM" id="SSF56672">
    <property type="entry name" value="DNA/RNA polymerases"/>
    <property type="match status" value="1"/>
</dbReference>
<dbReference type="PANTHER" id="PTHR37984:SF10">
    <property type="entry name" value="RIBONUCLEASE H"/>
    <property type="match status" value="1"/>
</dbReference>
<dbReference type="InterPro" id="IPR041577">
    <property type="entry name" value="RT_RNaseH_2"/>
</dbReference>
<dbReference type="AlphaFoldDB" id="A0A9Q1FEB7"/>
<dbReference type="Pfam" id="PF17919">
    <property type="entry name" value="RT_RNaseH_2"/>
    <property type="match status" value="1"/>
</dbReference>
<keyword evidence="4" id="KW-1185">Reference proteome</keyword>
<evidence type="ECO:0000256" key="1">
    <source>
        <dbReference type="SAM" id="MobiDB-lite"/>
    </source>
</evidence>
<dbReference type="InterPro" id="IPR021109">
    <property type="entry name" value="Peptidase_aspartic_dom_sf"/>
</dbReference>
<sequence length="252" mass="28352">MTEAALEEDNAVELVELFTVYTAQKGKDGVYVTLQLAGKPVCMQLDKGASVSLVPEGIYREKLMDCPLQPAAIRLSSYTGDIIPVLGQIEVEVKYEGKEWMLPLVIVKGEKTALLGRNWLQQIKLNWGEIFNLQQDKQLLQADTKWTWSPQCEQAFTICKHRLLQSKWLMHYDPEKKMRLACDASPYGVGAVISHVLPSETDPEMNTDSLDLAGLDETEPQRSPQPHHMPRLSGSTRFASGIHLKGLIFEWS</sequence>
<dbReference type="Proteomes" id="UP001152622">
    <property type="component" value="Chromosome 6"/>
</dbReference>
<dbReference type="PANTHER" id="PTHR37984">
    <property type="entry name" value="PROTEIN CBG26694"/>
    <property type="match status" value="1"/>
</dbReference>
<evidence type="ECO:0000313" key="4">
    <source>
        <dbReference type="Proteomes" id="UP001152622"/>
    </source>
</evidence>
<evidence type="ECO:0000313" key="3">
    <source>
        <dbReference type="EMBL" id="KAJ8356674.1"/>
    </source>
</evidence>
<proteinExistence type="predicted"/>
<name>A0A9Q1FEB7_SYNKA</name>
<reference evidence="3" key="1">
    <citation type="journal article" date="2023" name="Science">
        <title>Genome structures resolve the early diversification of teleost fishes.</title>
        <authorList>
            <person name="Parey E."/>
            <person name="Louis A."/>
            <person name="Montfort J."/>
            <person name="Bouchez O."/>
            <person name="Roques C."/>
            <person name="Iampietro C."/>
            <person name="Lluch J."/>
            <person name="Castinel A."/>
            <person name="Donnadieu C."/>
            <person name="Desvignes T."/>
            <person name="Floi Bucao C."/>
            <person name="Jouanno E."/>
            <person name="Wen M."/>
            <person name="Mejri S."/>
            <person name="Dirks R."/>
            <person name="Jansen H."/>
            <person name="Henkel C."/>
            <person name="Chen W.J."/>
            <person name="Zahm M."/>
            <person name="Cabau C."/>
            <person name="Klopp C."/>
            <person name="Thompson A.W."/>
            <person name="Robinson-Rechavi M."/>
            <person name="Braasch I."/>
            <person name="Lecointre G."/>
            <person name="Bobe J."/>
            <person name="Postlethwait J.H."/>
            <person name="Berthelot C."/>
            <person name="Roest Crollius H."/>
            <person name="Guiguen Y."/>
        </authorList>
    </citation>
    <scope>NUCLEOTIDE SEQUENCE</scope>
    <source>
        <strain evidence="3">WJC10195</strain>
    </source>
</reference>
<dbReference type="InterPro" id="IPR043502">
    <property type="entry name" value="DNA/RNA_pol_sf"/>
</dbReference>
<protein>
    <recommendedName>
        <fullName evidence="2">Reverse transcriptase/retrotransposon-derived protein RNase H-like domain-containing protein</fullName>
    </recommendedName>
</protein>
<gene>
    <name evidence="3" type="ORF">SKAU_G00194680</name>
</gene>